<dbReference type="PANTHER" id="PTHR43877:SF2">
    <property type="entry name" value="AMINOALKYLPHOSPHONATE N-ACETYLTRANSFERASE-RELATED"/>
    <property type="match status" value="1"/>
</dbReference>
<dbReference type="GO" id="GO:0016746">
    <property type="term" value="F:acyltransferase activity"/>
    <property type="evidence" value="ECO:0007669"/>
    <property type="project" value="UniProtKB-KW"/>
</dbReference>
<dbReference type="InterPro" id="IPR016181">
    <property type="entry name" value="Acyl_CoA_acyltransferase"/>
</dbReference>
<reference evidence="4" key="1">
    <citation type="submission" date="2022-06" db="EMBL/GenBank/DDBJ databases">
        <title>Draft genome sequence of Streptomyces sp. RB6PN25 isolated from peat swamp forest in Thailand.</title>
        <authorList>
            <person name="Duangmal K."/>
            <person name="Klaysubun C."/>
        </authorList>
    </citation>
    <scope>NUCLEOTIDE SEQUENCE</scope>
    <source>
        <strain evidence="4">RB6PN25</strain>
    </source>
</reference>
<protein>
    <submittedName>
        <fullName evidence="4">GNAT family N-acetyltransferase</fullName>
        <ecNumber evidence="4">2.3.1.-</ecNumber>
    </submittedName>
</protein>
<dbReference type="InterPro" id="IPR000182">
    <property type="entry name" value="GNAT_dom"/>
</dbReference>
<dbReference type="PANTHER" id="PTHR43877">
    <property type="entry name" value="AMINOALKYLPHOSPHONATE N-ACETYLTRANSFERASE-RELATED-RELATED"/>
    <property type="match status" value="1"/>
</dbReference>
<evidence type="ECO:0000313" key="5">
    <source>
        <dbReference type="Proteomes" id="UP001057702"/>
    </source>
</evidence>
<dbReference type="EMBL" id="JANFNG010000002">
    <property type="protein sequence ID" value="MCQ4080073.1"/>
    <property type="molecule type" value="Genomic_DNA"/>
</dbReference>
<accession>A0ABT1PQY0</accession>
<evidence type="ECO:0000256" key="1">
    <source>
        <dbReference type="ARBA" id="ARBA00022679"/>
    </source>
</evidence>
<dbReference type="Proteomes" id="UP001057702">
    <property type="component" value="Unassembled WGS sequence"/>
</dbReference>
<proteinExistence type="predicted"/>
<dbReference type="RefSeq" id="WP_255918932.1">
    <property type="nucleotide sequence ID" value="NZ_JANFNG010000002.1"/>
</dbReference>
<name>A0ABT1PQY0_9ACTN</name>
<evidence type="ECO:0000313" key="4">
    <source>
        <dbReference type="EMBL" id="MCQ4080073.1"/>
    </source>
</evidence>
<dbReference type="SUPFAM" id="SSF55729">
    <property type="entry name" value="Acyl-CoA N-acyltransferases (Nat)"/>
    <property type="match status" value="1"/>
</dbReference>
<dbReference type="InterPro" id="IPR050832">
    <property type="entry name" value="Bact_Acetyltransf"/>
</dbReference>
<dbReference type="EC" id="2.3.1.-" evidence="4"/>
<feature type="domain" description="N-acetyltransferase" evidence="3">
    <location>
        <begin position="1"/>
        <end position="158"/>
    </location>
</feature>
<evidence type="ECO:0000256" key="2">
    <source>
        <dbReference type="ARBA" id="ARBA00023315"/>
    </source>
</evidence>
<comment type="caution">
    <text evidence="4">The sequence shown here is derived from an EMBL/GenBank/DDBJ whole genome shotgun (WGS) entry which is preliminary data.</text>
</comment>
<dbReference type="Gene3D" id="3.40.630.30">
    <property type="match status" value="1"/>
</dbReference>
<dbReference type="Pfam" id="PF00583">
    <property type="entry name" value="Acetyltransf_1"/>
    <property type="match status" value="1"/>
</dbReference>
<keyword evidence="5" id="KW-1185">Reference proteome</keyword>
<keyword evidence="2 4" id="KW-0012">Acyltransferase</keyword>
<dbReference type="PROSITE" id="PS51186">
    <property type="entry name" value="GNAT"/>
    <property type="match status" value="1"/>
</dbReference>
<evidence type="ECO:0000259" key="3">
    <source>
        <dbReference type="PROSITE" id="PS51186"/>
    </source>
</evidence>
<keyword evidence="1 4" id="KW-0808">Transferase</keyword>
<sequence length="174" mass="19157">MNIRRVRYDHPDAVRLTEQVQQEYVERYGGPDETPMDAAHFDPPRGLFILAYSDDGEPVATGGWRAREGSAEGFRDGDAEIKRMYVVPRARGRGIARRILAALEESAAAAGRLRMVLETGQRQPEALALYTSCGYGPVTKFGVYRCEPLSVCLGRPLPAARGAGEPLQARSRAH</sequence>
<organism evidence="4 5">
    <name type="scientific">Streptomyces humicola</name>
    <dbReference type="NCBI Taxonomy" id="2953240"/>
    <lineage>
        <taxon>Bacteria</taxon>
        <taxon>Bacillati</taxon>
        <taxon>Actinomycetota</taxon>
        <taxon>Actinomycetes</taxon>
        <taxon>Kitasatosporales</taxon>
        <taxon>Streptomycetaceae</taxon>
        <taxon>Streptomyces</taxon>
    </lineage>
</organism>
<gene>
    <name evidence="4" type="ORF">NGB36_05575</name>
</gene>